<organism evidence="1">
    <name type="scientific">Loa loa</name>
    <name type="common">Eye worm</name>
    <name type="synonym">Filaria loa</name>
    <dbReference type="NCBI Taxonomy" id="7209"/>
    <lineage>
        <taxon>Eukaryota</taxon>
        <taxon>Metazoa</taxon>
        <taxon>Ecdysozoa</taxon>
        <taxon>Nematoda</taxon>
        <taxon>Chromadorea</taxon>
        <taxon>Rhabditida</taxon>
        <taxon>Spirurina</taxon>
        <taxon>Spiruromorpha</taxon>
        <taxon>Filarioidea</taxon>
        <taxon>Onchocercidae</taxon>
        <taxon>Loa</taxon>
    </lineage>
</organism>
<reference evidence="1" key="1">
    <citation type="submission" date="2012-04" db="EMBL/GenBank/DDBJ databases">
        <title>The Genome Sequence of Loa loa.</title>
        <authorList>
            <consortium name="The Broad Institute Genome Sequencing Platform"/>
            <consortium name="Broad Institute Genome Sequencing Center for Infectious Disease"/>
            <person name="Nutman T.B."/>
            <person name="Fink D.L."/>
            <person name="Russ C."/>
            <person name="Young S."/>
            <person name="Zeng Q."/>
            <person name="Gargeya S."/>
            <person name="Alvarado L."/>
            <person name="Berlin A."/>
            <person name="Chapman S.B."/>
            <person name="Chen Z."/>
            <person name="Freedman E."/>
            <person name="Gellesch M."/>
            <person name="Goldberg J."/>
            <person name="Griggs A."/>
            <person name="Gujja S."/>
            <person name="Heilman E.R."/>
            <person name="Heiman D."/>
            <person name="Howarth C."/>
            <person name="Mehta T."/>
            <person name="Neiman D."/>
            <person name="Pearson M."/>
            <person name="Roberts A."/>
            <person name="Saif S."/>
            <person name="Shea T."/>
            <person name="Shenoy N."/>
            <person name="Sisk P."/>
            <person name="Stolte C."/>
            <person name="Sykes S."/>
            <person name="White J."/>
            <person name="Yandava C."/>
            <person name="Haas B."/>
            <person name="Henn M.R."/>
            <person name="Nusbaum C."/>
            <person name="Birren B."/>
        </authorList>
    </citation>
    <scope>NUCLEOTIDE SEQUENCE [LARGE SCALE GENOMIC DNA]</scope>
</reference>
<dbReference type="GeneID" id="9953296"/>
<protein>
    <submittedName>
        <fullName evidence="1">Uncharacterized protein</fullName>
    </submittedName>
</protein>
<dbReference type="InParanoid" id="A0A1S0TF13"/>
<dbReference type="EMBL" id="JH714835">
    <property type="protein sequence ID" value="EFO12731.2"/>
    <property type="molecule type" value="Genomic_DNA"/>
</dbReference>
<name>A0A1S0TF13_LOALO</name>
<dbReference type="RefSeq" id="XP_003151338.2">
    <property type="nucleotide sequence ID" value="XM_003151290.2"/>
</dbReference>
<gene>
    <name evidence="1" type="ORF">LOAG_15802</name>
</gene>
<dbReference type="CTD" id="9953296"/>
<sequence length="59" mass="6886">MTFAKDPTFTMQLSPPIEWTYHEEETETYDEPTAEQESIKKVCKHCGKLNDDSIDDVFD</sequence>
<dbReference type="AlphaFoldDB" id="A0A1S0TF13"/>
<evidence type="ECO:0000313" key="1">
    <source>
        <dbReference type="EMBL" id="EFO12731.2"/>
    </source>
</evidence>
<accession>A0A1S0TF13</accession>
<dbReference type="KEGG" id="loa:LOAG_15802"/>
<proteinExistence type="predicted"/>